<evidence type="ECO:0008006" key="5">
    <source>
        <dbReference type="Google" id="ProtNLM"/>
    </source>
</evidence>
<dbReference type="OrthoDB" id="7014028at2"/>
<gene>
    <name evidence="2" type="ORF">HX826_17745</name>
    <name evidence="1" type="ORF">RCO22_16805</name>
</gene>
<evidence type="ECO:0000313" key="2">
    <source>
        <dbReference type="EMBL" id="NWD43721.1"/>
    </source>
</evidence>
<dbReference type="AlphaFoldDB" id="A0A143GNM2"/>
<dbReference type="RefSeq" id="WP_063033154.1">
    <property type="nucleotide sequence ID" value="NZ_CP012400.2"/>
</dbReference>
<reference evidence="1 4" key="2">
    <citation type="journal article" date="2023" name="Microbiol. Resour. Announc.">
        <title>Whole-genome sequence of Pseudomonas yamanorum OLsAu1 isolated from the edible ectomycorrhizal mushroom Lactarius sp. section Deliciosi.</title>
        <authorList>
            <person name="Ramirez-Mendoza R."/>
            <person name="Angeles-Argaiz R.E."/>
            <person name="Hernandez-Oaxaca D."/>
            <person name="Aguirre-Beltran L."/>
            <person name="Almaraz-Suarez J."/>
            <person name="Perez-Moreno J."/>
        </authorList>
    </citation>
    <scope>NUCLEOTIDE SEQUENCE [LARGE SCALE GENOMIC DNA]</scope>
    <source>
        <strain evidence="1 4">OLsAu1</strain>
    </source>
</reference>
<dbReference type="KEGG" id="pym:AK972_5065"/>
<organism evidence="2 3">
    <name type="scientific">Pseudomonas yamanorum</name>
    <dbReference type="NCBI Taxonomy" id="515393"/>
    <lineage>
        <taxon>Bacteria</taxon>
        <taxon>Pseudomonadati</taxon>
        <taxon>Pseudomonadota</taxon>
        <taxon>Gammaproteobacteria</taxon>
        <taxon>Pseudomonadales</taxon>
        <taxon>Pseudomonadaceae</taxon>
        <taxon>Pseudomonas</taxon>
    </lineage>
</organism>
<protein>
    <recommendedName>
        <fullName evidence="5">DUF3077 domain-containing protein</fullName>
    </recommendedName>
</protein>
<sequence length="106" mass="11940">MFKIVPDPPRDQAKDRAAFNRALDHYLPTDPPQPSTNFYAISDEISFEDSLLYTADLLHSASATALDCGEQLQSPERAKVLAVWHLLEMAKAMVDRSIECLHPRKT</sequence>
<reference evidence="2 3" key="1">
    <citation type="submission" date="2020-04" db="EMBL/GenBank/DDBJ databases">
        <title>Molecular characterization of pseudomonads from Agaricus bisporus reveal novel blotch 2 pathogens in Western Europe.</title>
        <authorList>
            <person name="Taparia T."/>
            <person name="Krijger M."/>
            <person name="Haynes E."/>
            <person name="Elpinstone J.G."/>
            <person name="Noble R."/>
            <person name="Van Der Wolf J."/>
        </authorList>
    </citation>
    <scope>NUCLEOTIDE SEQUENCE [LARGE SCALE GENOMIC DNA]</scope>
    <source>
        <strain evidence="2 3">IPO3753</strain>
    </source>
</reference>
<proteinExistence type="predicted"/>
<evidence type="ECO:0000313" key="3">
    <source>
        <dbReference type="Proteomes" id="UP000546584"/>
    </source>
</evidence>
<evidence type="ECO:0000313" key="4">
    <source>
        <dbReference type="Proteomes" id="UP001224477"/>
    </source>
</evidence>
<evidence type="ECO:0000313" key="1">
    <source>
        <dbReference type="EMBL" id="MDR0190603.1"/>
    </source>
</evidence>
<accession>A0A1H2FYP0</accession>
<dbReference type="Proteomes" id="UP001224477">
    <property type="component" value="Unassembled WGS sequence"/>
</dbReference>
<dbReference type="EMBL" id="JAVGXC010000016">
    <property type="protein sequence ID" value="MDR0190603.1"/>
    <property type="molecule type" value="Genomic_DNA"/>
</dbReference>
<dbReference type="Pfam" id="PF19619">
    <property type="entry name" value="DUF6124"/>
    <property type="match status" value="1"/>
</dbReference>
<dbReference type="EMBL" id="JACAQR010000023">
    <property type="protein sequence ID" value="NWD43721.1"/>
    <property type="molecule type" value="Genomic_DNA"/>
</dbReference>
<dbReference type="GeneID" id="93512971"/>
<dbReference type="Proteomes" id="UP000546584">
    <property type="component" value="Unassembled WGS sequence"/>
</dbReference>
<accession>A0A143GNM2</accession>
<comment type="caution">
    <text evidence="2">The sequence shown here is derived from an EMBL/GenBank/DDBJ whole genome shotgun (WGS) entry which is preliminary data.</text>
</comment>
<keyword evidence="4" id="KW-1185">Reference proteome</keyword>
<dbReference type="KEGG" id="pym:AK972_5064"/>
<name>A0A143GNM2_9PSED</name>